<feature type="compositionally biased region" description="Polar residues" evidence="9">
    <location>
        <begin position="932"/>
        <end position="941"/>
    </location>
</feature>
<feature type="compositionally biased region" description="Low complexity" evidence="9">
    <location>
        <begin position="811"/>
        <end position="823"/>
    </location>
</feature>
<feature type="region of interest" description="Disordered" evidence="9">
    <location>
        <begin position="507"/>
        <end position="558"/>
    </location>
</feature>
<feature type="repeat" description="RPEL" evidence="7">
    <location>
        <begin position="148"/>
        <end position="173"/>
    </location>
</feature>
<feature type="compositionally biased region" description="Polar residues" evidence="9">
    <location>
        <begin position="537"/>
        <end position="558"/>
    </location>
</feature>
<comment type="subcellular location">
    <subcellularLocation>
        <location evidence="1">Nucleus</location>
    </subcellularLocation>
</comment>
<dbReference type="AlphaFoldDB" id="A0A3B3R4U8"/>
<feature type="region of interest" description="Disordered" evidence="9">
    <location>
        <begin position="906"/>
        <end position="941"/>
    </location>
</feature>
<feature type="repeat" description="RPEL" evidence="7">
    <location>
        <begin position="104"/>
        <end position="129"/>
    </location>
</feature>
<dbReference type="Ensembl" id="ENSPKIT00000038216.1">
    <property type="protein sequence ID" value="ENSPKIP00000013787.1"/>
    <property type="gene ID" value="ENSPKIG00000001046.1"/>
</dbReference>
<dbReference type="SMART" id="SM00513">
    <property type="entry name" value="SAP"/>
    <property type="match status" value="1"/>
</dbReference>
<sequence>MFPLLPDKLLRIARARVRVTSASELISHDGRPPFRIAVAPAAFLAQVGPHVCSPPPFSPAVLQLKLQQRRTREELVSQGIMPPLKSPAAFHEQRRSLERARTEDYLKRKIRSRPERSELVRMHILKESSAEPSLQARQLQLKRARLADDLNDKIAQRPGPMELIHKNILPVHSSVKQALLDFPKAVTESSSFDDDSSDGFSPSQLGSQPSPPDTSSLGVGDPSPTQAPPPALPPPAPPVPPVQQKLTNGTATPPASRPSPLPVKAQGKTGSERATQRSKKPKDSKPKVKKLKYHQYIPPDQKVEREPPPLLDSSYAKILQQQQLFLQLQIISQQQQHYNYHTILPAPPKPPAEQQSPSTSGPSPSRGGPTPALTTSSPGGPLRQAHPTVVLPKLGPLPPNLDDFKVAELKQELKIRGLPVSGTKNDLLERLRTFQEQNGGPAPSGGTAGVGAPKCSLPQQLSQPVGPSPILGGTTVLHHSGEGGVVVAAAFPFVAAIAGGGAAPGPPPPIMKFGSTSSSPPESPAPSDRSLAGMSPDETSCNGDTFGDTVSSPLTQLNLHSSPLLPTAIKDEAPAPCRFSRCPHTLDKDQMLQEKDKQIEELTRMLQQKQRLVETLRSQLEQGKRVGAELQEVAGVRVKQEPDEGVGETTCCAYGSYVPDLSEDDTIQVTIKEEVEDDLGDMLSQADLQLGSFDQPAVLPLTQQPMEILRRQVSQTQQSVEILQRQVLRTQQPMEIQQCKVPQMQQSMELQQHQVPQTHQPMEIQQRQVAQVQQPMEIQQRQVAQVQQPMEIQQRQKIQVRQPIELEHQRQQWQQAPQGQLVQDRQASVTHKKKKKKKRRPLEVEVQQVPPVFGSQQPAISMPAPSLSLDILKSCPAPTLLSNSNSNHFLVALGSRGQEGTLSQCEGPGNVSLQRVQSTPTKSSSQSPPVTDSNAQSKSQFQPGLNHQLVKKGLQVSTNQRQESNSSLSAPPNLQPFFLGGYVFWYRCAHLIRAPLPGF</sequence>
<dbReference type="Pfam" id="PF02037">
    <property type="entry name" value="SAP"/>
    <property type="match status" value="1"/>
</dbReference>
<dbReference type="GeneTree" id="ENSGT00950000182979"/>
<dbReference type="PROSITE" id="PS51073">
    <property type="entry name" value="RPEL"/>
    <property type="match status" value="3"/>
</dbReference>
<dbReference type="Gene3D" id="1.10.720.30">
    <property type="entry name" value="SAP domain"/>
    <property type="match status" value="1"/>
</dbReference>
<dbReference type="SMART" id="SM00707">
    <property type="entry name" value="RPEL"/>
    <property type="match status" value="3"/>
</dbReference>
<feature type="repeat" description="RPEL" evidence="7">
    <location>
        <begin position="60"/>
        <end position="85"/>
    </location>
</feature>
<dbReference type="GO" id="GO:0005634">
    <property type="term" value="C:nucleus"/>
    <property type="evidence" value="ECO:0007669"/>
    <property type="project" value="UniProtKB-SubCell"/>
</dbReference>
<keyword evidence="4 8" id="KW-0175">Coiled coil</keyword>
<dbReference type="PANTHER" id="PTHR22793:SF6">
    <property type="entry name" value="MYOCARDIN-RELATED TRANSCRIPTION FACTOR A"/>
    <property type="match status" value="1"/>
</dbReference>
<feature type="compositionally biased region" description="Basic and acidic residues" evidence="9">
    <location>
        <begin position="270"/>
        <end position="286"/>
    </location>
</feature>
<dbReference type="InterPro" id="IPR043451">
    <property type="entry name" value="Myocardin-like"/>
</dbReference>
<feature type="compositionally biased region" description="Low complexity" evidence="9">
    <location>
        <begin position="515"/>
        <end position="530"/>
    </location>
</feature>
<evidence type="ECO:0000256" key="1">
    <source>
        <dbReference type="ARBA" id="ARBA00004123"/>
    </source>
</evidence>
<keyword evidence="2" id="KW-0677">Repeat</keyword>
<evidence type="ECO:0000256" key="6">
    <source>
        <dbReference type="ARBA" id="ARBA00023242"/>
    </source>
</evidence>
<dbReference type="PROSITE" id="PS50800">
    <property type="entry name" value="SAP"/>
    <property type="match status" value="1"/>
</dbReference>
<dbReference type="FunFam" id="1.10.720.30:FF:000002">
    <property type="entry name" value="Myocardin related transcription factor A"/>
    <property type="match status" value="1"/>
</dbReference>
<feature type="compositionally biased region" description="Low complexity" evidence="9">
    <location>
        <begin position="356"/>
        <end position="371"/>
    </location>
</feature>
<feature type="region of interest" description="Disordered" evidence="9">
    <location>
        <begin position="342"/>
        <end position="396"/>
    </location>
</feature>
<dbReference type="GO" id="GO:0051145">
    <property type="term" value="P:smooth muscle cell differentiation"/>
    <property type="evidence" value="ECO:0007669"/>
    <property type="project" value="TreeGrafter"/>
</dbReference>
<proteinExistence type="predicted"/>
<feature type="compositionally biased region" description="Low complexity" evidence="9">
    <location>
        <begin position="916"/>
        <end position="931"/>
    </location>
</feature>
<reference evidence="11" key="2">
    <citation type="submission" date="2025-09" db="UniProtKB">
        <authorList>
            <consortium name="Ensembl"/>
        </authorList>
    </citation>
    <scope>IDENTIFICATION</scope>
</reference>
<dbReference type="GO" id="GO:0045944">
    <property type="term" value="P:positive regulation of transcription by RNA polymerase II"/>
    <property type="evidence" value="ECO:0007669"/>
    <property type="project" value="TreeGrafter"/>
</dbReference>
<evidence type="ECO:0000256" key="2">
    <source>
        <dbReference type="ARBA" id="ARBA00022737"/>
    </source>
</evidence>
<keyword evidence="5" id="KW-0804">Transcription</keyword>
<feature type="region of interest" description="Disordered" evidence="9">
    <location>
        <begin position="188"/>
        <end position="309"/>
    </location>
</feature>
<dbReference type="Proteomes" id="UP000261540">
    <property type="component" value="Unplaced"/>
</dbReference>
<feature type="compositionally biased region" description="Basic residues" evidence="9">
    <location>
        <begin position="830"/>
        <end position="840"/>
    </location>
</feature>
<feature type="region of interest" description="Disordered" evidence="9">
    <location>
        <begin position="436"/>
        <end position="467"/>
    </location>
</feature>
<evidence type="ECO:0000313" key="12">
    <source>
        <dbReference type="Proteomes" id="UP000261540"/>
    </source>
</evidence>
<dbReference type="InterPro" id="IPR004018">
    <property type="entry name" value="RPEL_repeat"/>
</dbReference>
<evidence type="ECO:0000256" key="4">
    <source>
        <dbReference type="ARBA" id="ARBA00023054"/>
    </source>
</evidence>
<accession>A0A3B3R4U8</accession>
<feature type="compositionally biased region" description="Low complexity" evidence="9">
    <location>
        <begin position="198"/>
        <end position="208"/>
    </location>
</feature>
<dbReference type="InterPro" id="IPR036361">
    <property type="entry name" value="SAP_dom_sf"/>
</dbReference>
<gene>
    <name evidence="11" type="primary">MRTFA</name>
</gene>
<dbReference type="InterPro" id="IPR003034">
    <property type="entry name" value="SAP_dom"/>
</dbReference>
<name>A0A3B3R4U8_9TELE</name>
<dbReference type="Gene3D" id="6.10.150.10">
    <property type="match status" value="1"/>
</dbReference>
<dbReference type="Pfam" id="PF02755">
    <property type="entry name" value="RPEL"/>
    <property type="match status" value="3"/>
</dbReference>
<evidence type="ECO:0000256" key="3">
    <source>
        <dbReference type="ARBA" id="ARBA00023015"/>
    </source>
</evidence>
<evidence type="ECO:0000256" key="5">
    <source>
        <dbReference type="ARBA" id="ARBA00023163"/>
    </source>
</evidence>
<feature type="domain" description="SAP" evidence="10">
    <location>
        <begin position="401"/>
        <end position="435"/>
    </location>
</feature>
<dbReference type="PANTHER" id="PTHR22793">
    <property type="entry name" value="MYOCARDIN-RELATED TRANSCRIPTION FACTOR-RELATED"/>
    <property type="match status" value="1"/>
</dbReference>
<keyword evidence="6" id="KW-0539">Nucleus</keyword>
<dbReference type="Gene3D" id="6.10.140.2040">
    <property type="match status" value="1"/>
</dbReference>
<keyword evidence="3" id="KW-0805">Transcription regulation</keyword>
<evidence type="ECO:0000256" key="9">
    <source>
        <dbReference type="SAM" id="MobiDB-lite"/>
    </source>
</evidence>
<reference evidence="11" key="1">
    <citation type="submission" date="2025-08" db="UniProtKB">
        <authorList>
            <consortium name="Ensembl"/>
        </authorList>
    </citation>
    <scope>IDENTIFICATION</scope>
</reference>
<dbReference type="SUPFAM" id="SSF68906">
    <property type="entry name" value="SAP domain"/>
    <property type="match status" value="1"/>
</dbReference>
<dbReference type="GO" id="GO:0003713">
    <property type="term" value="F:transcription coactivator activity"/>
    <property type="evidence" value="ECO:0007669"/>
    <property type="project" value="UniProtKB-ARBA"/>
</dbReference>
<feature type="compositionally biased region" description="Pro residues" evidence="9">
    <location>
        <begin position="225"/>
        <end position="241"/>
    </location>
</feature>
<evidence type="ECO:0000313" key="11">
    <source>
        <dbReference type="Ensembl" id="ENSPKIP00000013787.1"/>
    </source>
</evidence>
<evidence type="ECO:0000256" key="7">
    <source>
        <dbReference type="PROSITE-ProRule" id="PRU00401"/>
    </source>
</evidence>
<protein>
    <submittedName>
        <fullName evidence="11">Myocardin related transcription factor A</fullName>
    </submittedName>
</protein>
<feature type="region of interest" description="Disordered" evidence="9">
    <location>
        <begin position="809"/>
        <end position="859"/>
    </location>
</feature>
<feature type="compositionally biased region" description="Polar residues" evidence="9">
    <location>
        <begin position="244"/>
        <end position="253"/>
    </location>
</feature>
<feature type="coiled-coil region" evidence="8">
    <location>
        <begin position="588"/>
        <end position="626"/>
    </location>
</feature>
<evidence type="ECO:0000259" key="10">
    <source>
        <dbReference type="PROSITE" id="PS50800"/>
    </source>
</evidence>
<evidence type="ECO:0000256" key="8">
    <source>
        <dbReference type="SAM" id="Coils"/>
    </source>
</evidence>
<organism evidence="11 12">
    <name type="scientific">Paramormyrops kingsleyae</name>
    <dbReference type="NCBI Taxonomy" id="1676925"/>
    <lineage>
        <taxon>Eukaryota</taxon>
        <taxon>Metazoa</taxon>
        <taxon>Chordata</taxon>
        <taxon>Craniata</taxon>
        <taxon>Vertebrata</taxon>
        <taxon>Euteleostomi</taxon>
        <taxon>Actinopterygii</taxon>
        <taxon>Neopterygii</taxon>
        <taxon>Teleostei</taxon>
        <taxon>Osteoglossocephala</taxon>
        <taxon>Osteoglossomorpha</taxon>
        <taxon>Osteoglossiformes</taxon>
        <taxon>Mormyridae</taxon>
        <taxon>Paramormyrops</taxon>
    </lineage>
</organism>
<keyword evidence="12" id="KW-1185">Reference proteome</keyword>